<dbReference type="Proteomes" id="UP000001753">
    <property type="component" value="Chromosome"/>
</dbReference>
<dbReference type="Proteomes" id="UP000236165">
    <property type="component" value="Unassembled WGS sequence"/>
</dbReference>
<reference evidence="5 12" key="5">
    <citation type="submission" date="2016-12" db="EMBL/GenBank/DDBJ databases">
        <title>Genome Sequences of Twelve Sporeforming Bacillus Species Isolated from Foods.</title>
        <authorList>
            <person name="De Jong A."/>
            <person name="Holsappel S."/>
            <person name="Kuipers O.P."/>
        </authorList>
    </citation>
    <scope>NUCLEOTIDE SEQUENCE [LARGE SCALE GENOMIC DNA]</scope>
    <source>
        <strain evidence="5 12">S3E15</strain>
    </source>
</reference>
<dbReference type="HOGENOM" id="CLU_090389_16_1_9"/>
<evidence type="ECO:0000313" key="5">
    <source>
        <dbReference type="EMBL" id="OSX91921.1"/>
    </source>
</evidence>
<dbReference type="EMBL" id="CP065877">
    <property type="protein sequence ID" value="QQA16422.1"/>
    <property type="molecule type" value="Genomic_DNA"/>
</dbReference>
<dbReference type="KEGG" id="bmyo:BG05_79"/>
<evidence type="ECO:0000313" key="7">
    <source>
        <dbReference type="EMBL" id="QQA16422.1"/>
    </source>
</evidence>
<evidence type="ECO:0000313" key="15">
    <source>
        <dbReference type="Proteomes" id="UP000596196"/>
    </source>
</evidence>
<protein>
    <submittedName>
        <fullName evidence="1 4">Thioredoxin</fullName>
    </submittedName>
    <submittedName>
        <fullName evidence="7">Thioredoxin family protein</fullName>
    </submittedName>
</protein>
<evidence type="ECO:0000313" key="12">
    <source>
        <dbReference type="Proteomes" id="UP000194131"/>
    </source>
</evidence>
<accession>C2XNW0</accession>
<reference evidence="7 15" key="8">
    <citation type="submission" date="2020-12" db="EMBL/GenBank/DDBJ databases">
        <title>FDA dAtabase for Regulatory Grade micrObial Sequences (FDA-ARGOS): Supporting development and validation of Infectious Disease Dx tests.</title>
        <authorList>
            <person name="Nelson B."/>
            <person name="Plummer A."/>
            <person name="Tallon L."/>
            <person name="Sadzewicz L."/>
            <person name="Zhao X."/>
            <person name="Boylan J."/>
            <person name="Ott S."/>
            <person name="Bowen H."/>
            <person name="Vavikolanu K."/>
            <person name="Mehta A."/>
            <person name="Aluvathingal J."/>
            <person name="Nadendla S."/>
            <person name="Myers T."/>
            <person name="Yan Y."/>
            <person name="Sichtig H."/>
        </authorList>
    </citation>
    <scope>NUCLEOTIDE SEQUENCE [LARGE SCALE GENOMIC DNA]</scope>
    <source>
        <strain evidence="7 15">FDAARGOS_924</strain>
    </source>
</reference>
<evidence type="ECO:0000313" key="14">
    <source>
        <dbReference type="Proteomes" id="UP000305524"/>
    </source>
</evidence>
<evidence type="ECO:0000313" key="9">
    <source>
        <dbReference type="Proteomes" id="UP000006976"/>
    </source>
</evidence>
<dbReference type="EMBL" id="MKZQ01000002">
    <property type="protein sequence ID" value="PJN72989.1"/>
    <property type="molecule type" value="Genomic_DNA"/>
</dbReference>
<proteinExistence type="predicted"/>
<dbReference type="EMBL" id="ACMP01000015">
    <property type="protein sequence ID" value="EEL72646.1"/>
    <property type="molecule type" value="Genomic_DNA"/>
</dbReference>
<reference evidence="4 11" key="6">
    <citation type="submission" date="2017-01" db="EMBL/GenBank/DDBJ databases">
        <title>Bacillus cereus isolates.</title>
        <authorList>
            <person name="Beno S.M."/>
        </authorList>
    </citation>
    <scope>NUCLEOTIDE SEQUENCE [LARGE SCALE GENOMIC DNA]</scope>
    <source>
        <strain evidence="4 11">FSL W7-1108</strain>
    </source>
</reference>
<dbReference type="RefSeq" id="WP_002063639.1">
    <property type="nucleotide sequence ID" value="NZ_CAKJWQ010000031.1"/>
</dbReference>
<evidence type="ECO:0000313" key="11">
    <source>
        <dbReference type="Proteomes" id="UP000190696"/>
    </source>
</evidence>
<dbReference type="AlphaFoldDB" id="A0A084IY22"/>
<dbReference type="EMBL" id="MRWU01000009">
    <property type="protein sequence ID" value="OSX91921.1"/>
    <property type="molecule type" value="Genomic_DNA"/>
</dbReference>
<name>A0A084IY22_BACMY</name>
<dbReference type="EMBL" id="MUAI01000006">
    <property type="protein sequence ID" value="OOR06763.1"/>
    <property type="molecule type" value="Genomic_DNA"/>
</dbReference>
<dbReference type="InterPro" id="IPR036249">
    <property type="entry name" value="Thioredoxin-like_sf"/>
</dbReference>
<evidence type="ECO:0000313" key="3">
    <source>
        <dbReference type="EMBL" id="KWU53245.1"/>
    </source>
</evidence>
<dbReference type="Proteomes" id="UP000006976">
    <property type="component" value="Unassembled WGS sequence"/>
</dbReference>
<evidence type="ECO:0000313" key="13">
    <source>
        <dbReference type="Proteomes" id="UP000236165"/>
    </source>
</evidence>
<dbReference type="EMBL" id="SZOD01000053">
    <property type="protein sequence ID" value="TKI87315.1"/>
    <property type="molecule type" value="Genomic_DNA"/>
</dbReference>
<organism evidence="1">
    <name type="scientific">Bacillus mycoides</name>
    <dbReference type="NCBI Taxonomy" id="1405"/>
    <lineage>
        <taxon>Bacteria</taxon>
        <taxon>Bacillati</taxon>
        <taxon>Bacillota</taxon>
        <taxon>Bacilli</taxon>
        <taxon>Bacillales</taxon>
        <taxon>Bacillaceae</taxon>
        <taxon>Bacillus</taxon>
        <taxon>Bacillus cereus group</taxon>
    </lineage>
</organism>
<dbReference type="PATRIC" id="fig|1405.14.peg.4977"/>
<accession>A0A0B5SBD1</accession>
<evidence type="ECO:0000313" key="2">
    <source>
        <dbReference type="EMBL" id="EJR33338.1"/>
    </source>
</evidence>
<dbReference type="Proteomes" id="UP000305524">
    <property type="component" value="Unassembled WGS sequence"/>
</dbReference>
<evidence type="ECO:0000313" key="10">
    <source>
        <dbReference type="Proteomes" id="UP000065797"/>
    </source>
</evidence>
<dbReference type="Gene3D" id="3.40.30.10">
    <property type="entry name" value="Glutaredoxin"/>
    <property type="match status" value="1"/>
</dbReference>
<dbReference type="EMBL" id="LRPH01000116">
    <property type="protein sequence ID" value="KWU53245.1"/>
    <property type="molecule type" value="Genomic_DNA"/>
</dbReference>
<evidence type="ECO:0000313" key="6">
    <source>
        <dbReference type="EMBL" id="PJN72989.1"/>
    </source>
</evidence>
<reference evidence="2 9" key="2">
    <citation type="submission" date="2012-04" db="EMBL/GenBank/DDBJ databases">
        <title>The Genome Sequence of Bacillus cereus VD078.</title>
        <authorList>
            <consortium name="The Broad Institute Genome Sequencing Platform"/>
            <consortium name="The Broad Institute Genome Sequencing Center for Infectious Disease"/>
            <person name="Feldgarden M."/>
            <person name="Van der Auwera G.A."/>
            <person name="Mahillon J."/>
            <person name="Duprez V."/>
            <person name="Timmery S."/>
            <person name="Mattelet C."/>
            <person name="Dierick K."/>
            <person name="Sun M."/>
            <person name="Yu Z."/>
            <person name="Zhu L."/>
            <person name="Hu X."/>
            <person name="Shank E.B."/>
            <person name="Swiecicka I."/>
            <person name="Hansen B.M."/>
            <person name="Andrup L."/>
            <person name="Young S.K."/>
            <person name="Zeng Q."/>
            <person name="Gargeya S."/>
            <person name="Fitzgerald M."/>
            <person name="Haas B."/>
            <person name="Abouelleil A."/>
            <person name="Alvarado L."/>
            <person name="Arachchi H.M."/>
            <person name="Berlin A."/>
            <person name="Chapman S.B."/>
            <person name="Goldberg J."/>
            <person name="Griggs A."/>
            <person name="Gujja S."/>
            <person name="Hansen M."/>
            <person name="Howarth C."/>
            <person name="Imamovic A."/>
            <person name="Larimer J."/>
            <person name="McCowen C."/>
            <person name="Montmayeur A."/>
            <person name="Murphy C."/>
            <person name="Neiman D."/>
            <person name="Pearson M."/>
            <person name="Priest M."/>
            <person name="Roberts A."/>
            <person name="Saif S."/>
            <person name="Shea T."/>
            <person name="Sisk P."/>
            <person name="Sykes S."/>
            <person name="Wortman J."/>
            <person name="Nusbaum C."/>
            <person name="Birren B."/>
        </authorList>
    </citation>
    <scope>NUCLEOTIDE SEQUENCE [LARGE SCALE GENOMIC DNA]</scope>
    <source>
        <strain evidence="2 9">VD078</strain>
    </source>
</reference>
<reference evidence="6 13" key="4">
    <citation type="submission" date="2016-10" db="EMBL/GenBank/DDBJ databases">
        <title>Genome Sequence of Bacillus weihenstephanensis GM6LP.</title>
        <authorList>
            <person name="Poehlein A."/>
            <person name="Wemheuer F."/>
            <person name="Hollensteiner J."/>
            <person name="Wemheuer B."/>
        </authorList>
    </citation>
    <scope>NUCLEOTIDE SEQUENCE [LARGE SCALE GENOMIC DNA]</scope>
    <source>
        <strain evidence="6 13">GM6LP</strain>
    </source>
</reference>
<reference evidence="3 10" key="3">
    <citation type="submission" date="2016-01" db="EMBL/GenBank/DDBJ databases">
        <authorList>
            <person name="McClelland M."/>
            <person name="Jain A."/>
            <person name="Saraogi P."/>
            <person name="Mendelson R."/>
            <person name="Westerman R."/>
            <person name="SanMiguel P."/>
            <person name="Csonka L."/>
        </authorList>
    </citation>
    <scope>NUCLEOTIDE SEQUENCE [LARGE SCALE GENOMIC DNA]</scope>
    <source>
        <strain evidence="3 10">PE8-15</strain>
    </source>
</reference>
<reference evidence="8 14" key="7">
    <citation type="journal article" date="2019" name="Environ. Microbiol.">
        <title>An active ?-lactamase is a part of an orchestrated cell wall stress resistance network of Bacillus subtilis and related rhizosphere species.</title>
        <authorList>
            <person name="Bucher T."/>
            <person name="Keren-Paz A."/>
            <person name="Hausser J."/>
            <person name="Olender T."/>
            <person name="Cytryn E."/>
            <person name="Kolodkin-Gal I."/>
        </authorList>
    </citation>
    <scope>NUCLEOTIDE SEQUENCE [LARGE SCALE GENOMIC DNA]</scope>
    <source>
        <strain evidence="8 14">I186</strain>
    </source>
</reference>
<dbReference type="SUPFAM" id="SSF52833">
    <property type="entry name" value="Thioredoxin-like"/>
    <property type="match status" value="1"/>
</dbReference>
<dbReference type="EMBL" id="AHEV01000034">
    <property type="protein sequence ID" value="EJR33338.1"/>
    <property type="molecule type" value="Genomic_DNA"/>
</dbReference>
<evidence type="ECO:0000313" key="8">
    <source>
        <dbReference type="EMBL" id="TKI87315.1"/>
    </source>
</evidence>
<accession>J8I0J5</accession>
<gene>
    <name evidence="3" type="ORF">AWW70_27860</name>
    <name evidence="6" type="ORF">BACWE_00940</name>
    <name evidence="1" type="ORF">bcere0026_3560</name>
    <name evidence="4" type="ORF">BW900_11095</name>
    <name evidence="8" type="ORF">FC701_02310</name>
    <name evidence="7" type="ORF">I6G81_02595</name>
    <name evidence="2" type="ORF">III_04894</name>
    <name evidence="5" type="ORF">S3E15_05944</name>
</gene>
<dbReference type="Proteomes" id="UP000194131">
    <property type="component" value="Unassembled WGS sequence"/>
</dbReference>
<dbReference type="Proteomes" id="UP000596196">
    <property type="component" value="Chromosome"/>
</dbReference>
<sequence length="104" mass="12166">MNTFETIEELATYIEGQQLVLLFIKTENCGVCDVMLRKVNCVLENYDYVEKVEILLQDMQEIAGRYAVFTGPTVLLFYNGKEILRESRFISLENLERTIQLFED</sequence>
<evidence type="ECO:0000313" key="4">
    <source>
        <dbReference type="EMBL" id="OOR06763.1"/>
    </source>
</evidence>
<dbReference type="Proteomes" id="UP000190696">
    <property type="component" value="Unassembled WGS sequence"/>
</dbReference>
<dbReference type="Proteomes" id="UP000065797">
    <property type="component" value="Unassembled WGS sequence"/>
</dbReference>
<keyword evidence="15" id="KW-1185">Reference proteome</keyword>
<evidence type="ECO:0000313" key="1">
    <source>
        <dbReference type="EMBL" id="EEL72646.1"/>
    </source>
</evidence>
<reference evidence="1" key="1">
    <citation type="journal article" date="2012" name="Genome Res.">
        <title>Genomic characterization of the Bacillus cereus sensu lato species: Backdrop to the evolution of Bacillus anthracis.</title>
        <authorList>
            <person name="Zwick M.E."/>
            <person name="Joseph S.J."/>
            <person name="Didelot X."/>
            <person name="Chen P.E."/>
            <person name="Bishop-Lilly K.A."/>
            <person name="Stewart A.C."/>
            <person name="Willner K."/>
            <person name="Nolan N."/>
            <person name="Lentz S."/>
            <person name="Thomason M.K."/>
            <person name="Sozhamannan S."/>
            <person name="Mateczun A.J."/>
            <person name="Du L."/>
            <person name="Read T.D."/>
        </authorList>
    </citation>
    <scope>NUCLEOTIDE SEQUENCE [LARGE SCALE GENOMIC DNA]</scope>
    <source>
        <strain evidence="1">AH603</strain>
    </source>
</reference>
<accession>A0A084IY22</accession>
<dbReference type="CDD" id="cd02947">
    <property type="entry name" value="TRX_family"/>
    <property type="match status" value="1"/>
</dbReference>